<dbReference type="Proteomes" id="UP000316958">
    <property type="component" value="Unassembled WGS sequence"/>
</dbReference>
<proteinExistence type="predicted"/>
<sequence length="92" mass="10179">TTNESYTSKCSFLDLEPIGKQEKYLGKRVKRGLFRSSSGYLYGADINGSLNIGRKVVGEVAFSKNPIERLVVSPVRVKAYKADSKCDVCVQN</sequence>
<evidence type="ECO:0000313" key="2">
    <source>
        <dbReference type="Proteomes" id="UP000316958"/>
    </source>
</evidence>
<gene>
    <name evidence="1" type="ORF">EWV57_18200</name>
</gene>
<dbReference type="AlphaFoldDB" id="A0A552FJ29"/>
<reference evidence="1 2" key="1">
    <citation type="submission" date="2019-01" db="EMBL/GenBank/DDBJ databases">
        <title>Coherence of Microcystis species and biogeography revealed through population genomics.</title>
        <authorList>
            <person name="Perez-Carrascal O.M."/>
            <person name="Terrat Y."/>
            <person name="Giani A."/>
            <person name="Fortin N."/>
            <person name="Tromas N."/>
            <person name="Shapiro B.J."/>
        </authorList>
    </citation>
    <scope>NUCLEOTIDE SEQUENCE [LARGE SCALE GENOMIC DNA]</scope>
    <source>
        <strain evidence="1">Ma_QC_Ch_20071001_S25D</strain>
    </source>
</reference>
<dbReference type="EMBL" id="SFBE01000301">
    <property type="protein sequence ID" value="TRU46706.1"/>
    <property type="molecule type" value="Genomic_DNA"/>
</dbReference>
<evidence type="ECO:0000313" key="1">
    <source>
        <dbReference type="EMBL" id="TRU46706.1"/>
    </source>
</evidence>
<name>A0A552FJ29_MICAE</name>
<comment type="caution">
    <text evidence="1">The sequence shown here is derived from an EMBL/GenBank/DDBJ whole genome shotgun (WGS) entry which is preliminary data.</text>
</comment>
<organism evidence="1 2">
    <name type="scientific">Microcystis aeruginosa Ma_QC_Ch_20071001_S25D</name>
    <dbReference type="NCBI Taxonomy" id="2486250"/>
    <lineage>
        <taxon>Bacteria</taxon>
        <taxon>Bacillati</taxon>
        <taxon>Cyanobacteriota</taxon>
        <taxon>Cyanophyceae</taxon>
        <taxon>Oscillatoriophycideae</taxon>
        <taxon>Chroococcales</taxon>
        <taxon>Microcystaceae</taxon>
        <taxon>Microcystis</taxon>
    </lineage>
</organism>
<protein>
    <submittedName>
        <fullName evidence="1">Transposase</fullName>
    </submittedName>
</protein>
<feature type="non-terminal residue" evidence="1">
    <location>
        <position position="1"/>
    </location>
</feature>
<accession>A0A552FJ29</accession>